<evidence type="ECO:0000256" key="1">
    <source>
        <dbReference type="ARBA" id="ARBA00022722"/>
    </source>
</evidence>
<dbReference type="EMBL" id="CP055306">
    <property type="protein sequence ID" value="QLB40998.1"/>
    <property type="molecule type" value="Genomic_DNA"/>
</dbReference>
<reference evidence="6 7" key="1">
    <citation type="submission" date="2020-06" db="EMBL/GenBank/DDBJ databases">
        <title>Mannheimia pernigra sp. nov. isolated from bovine respiratory tract.</title>
        <authorList>
            <person name="Kuhnert P."/>
            <person name="Akarsu-Egger H."/>
        </authorList>
    </citation>
    <scope>NUCLEOTIDE SEQUENCE [LARGE SCALE GENOMIC DNA]</scope>
    <source>
        <strain evidence="6 7">BNO311</strain>
    </source>
</reference>
<dbReference type="InterPro" id="IPR002071">
    <property type="entry name" value="Thermonucl_AS"/>
</dbReference>
<sequence>MKFFYTLIFALLLSSAHAADRYLQCKVVGISDGDTLTCLLNKSKLKVRLVHIDAPEQPQPYGNSAKQALLKLVFRKKVTIVVKGHDHYQRILAEVYLHNGQNVNLKLVEMGMAWAYQSAKPQYEQAQQRAKTARVGLWQDSSPVPPSEWRKQNEPQQAVKNRKNFANLPKAINCHKKLKCNEINNYELAKRYFQQCGWKALDGNNDGIPCNTLYWKSKRKH</sequence>
<keyword evidence="2" id="KW-0255">Endonuclease</keyword>
<keyword evidence="3" id="KW-0378">Hydrolase</keyword>
<gene>
    <name evidence="6" type="ORF">HV559_09035</name>
</gene>
<dbReference type="CDD" id="cd00175">
    <property type="entry name" value="SNc"/>
    <property type="match status" value="1"/>
</dbReference>
<evidence type="ECO:0000256" key="3">
    <source>
        <dbReference type="ARBA" id="ARBA00022801"/>
    </source>
</evidence>
<evidence type="ECO:0000259" key="5">
    <source>
        <dbReference type="PROSITE" id="PS50830"/>
    </source>
</evidence>
<accession>A0A7D5IWQ8</accession>
<proteinExistence type="predicted"/>
<dbReference type="InterPro" id="IPR035437">
    <property type="entry name" value="SNase_OB-fold_sf"/>
</dbReference>
<dbReference type="GO" id="GO:0004519">
    <property type="term" value="F:endonuclease activity"/>
    <property type="evidence" value="ECO:0007669"/>
    <property type="project" value="UniProtKB-KW"/>
</dbReference>
<evidence type="ECO:0000313" key="6">
    <source>
        <dbReference type="EMBL" id="QLB40998.1"/>
    </source>
</evidence>
<dbReference type="Gene3D" id="2.40.50.90">
    <property type="match status" value="1"/>
</dbReference>
<dbReference type="SUPFAM" id="SSF50199">
    <property type="entry name" value="Staphylococcal nuclease"/>
    <property type="match status" value="1"/>
</dbReference>
<dbReference type="PROSITE" id="PS01123">
    <property type="entry name" value="TNASE_1"/>
    <property type="match status" value="1"/>
</dbReference>
<evidence type="ECO:0000313" key="7">
    <source>
        <dbReference type="Proteomes" id="UP000509660"/>
    </source>
</evidence>
<feature type="chain" id="PRO_5032852918" evidence="4">
    <location>
        <begin position="19"/>
        <end position="221"/>
    </location>
</feature>
<dbReference type="AlphaFoldDB" id="A0A7D5IWQ8"/>
<dbReference type="PANTHER" id="PTHR12302:SF3">
    <property type="entry name" value="SERINE_THREONINE-PROTEIN KINASE 31"/>
    <property type="match status" value="1"/>
</dbReference>
<dbReference type="SMART" id="SM00318">
    <property type="entry name" value="SNc"/>
    <property type="match status" value="1"/>
</dbReference>
<evidence type="ECO:0000256" key="2">
    <source>
        <dbReference type="ARBA" id="ARBA00022759"/>
    </source>
</evidence>
<feature type="signal peptide" evidence="4">
    <location>
        <begin position="1"/>
        <end position="18"/>
    </location>
</feature>
<dbReference type="GO" id="GO:0003676">
    <property type="term" value="F:nucleic acid binding"/>
    <property type="evidence" value="ECO:0007669"/>
    <property type="project" value="InterPro"/>
</dbReference>
<dbReference type="Proteomes" id="UP000509660">
    <property type="component" value="Chromosome"/>
</dbReference>
<dbReference type="PROSITE" id="PS50830">
    <property type="entry name" value="TNASE_3"/>
    <property type="match status" value="1"/>
</dbReference>
<protein>
    <submittedName>
        <fullName evidence="6">Thermonuclease family protein</fullName>
    </submittedName>
</protein>
<dbReference type="Pfam" id="PF00565">
    <property type="entry name" value="SNase"/>
    <property type="match status" value="1"/>
</dbReference>
<dbReference type="InterPro" id="IPR016071">
    <property type="entry name" value="Staphylococal_nuclease_OB-fold"/>
</dbReference>
<name>A0A7D5IWQ8_9PAST</name>
<keyword evidence="1" id="KW-0540">Nuclease</keyword>
<dbReference type="PANTHER" id="PTHR12302">
    <property type="entry name" value="EBNA2 BINDING PROTEIN P100"/>
    <property type="match status" value="1"/>
</dbReference>
<organism evidence="6 7">
    <name type="scientific">Mannheimia pernigra</name>
    <dbReference type="NCBI Taxonomy" id="111844"/>
    <lineage>
        <taxon>Bacteria</taxon>
        <taxon>Pseudomonadati</taxon>
        <taxon>Pseudomonadota</taxon>
        <taxon>Gammaproteobacteria</taxon>
        <taxon>Pasteurellales</taxon>
        <taxon>Pasteurellaceae</taxon>
        <taxon>Mannheimia</taxon>
    </lineage>
</organism>
<dbReference type="RefSeq" id="WP_176810188.1">
    <property type="nucleotide sequence ID" value="NZ_CP055306.1"/>
</dbReference>
<dbReference type="GO" id="GO:0016787">
    <property type="term" value="F:hydrolase activity"/>
    <property type="evidence" value="ECO:0007669"/>
    <property type="project" value="UniProtKB-KW"/>
</dbReference>
<evidence type="ECO:0000256" key="4">
    <source>
        <dbReference type="SAM" id="SignalP"/>
    </source>
</evidence>
<keyword evidence="4" id="KW-0732">Signal</keyword>
<feature type="domain" description="TNase-like" evidence="5">
    <location>
        <begin position="21"/>
        <end position="140"/>
    </location>
</feature>
<keyword evidence="7" id="KW-1185">Reference proteome</keyword>